<protein>
    <submittedName>
        <fullName evidence="2">Various polyols ABC transporter, permease protein 2</fullName>
    </submittedName>
</protein>
<name>A0A6J4P9Q0_9RHOB</name>
<proteinExistence type="predicted"/>
<dbReference type="EMBL" id="CADCUU010000166">
    <property type="protein sequence ID" value="CAA9404246.1"/>
    <property type="molecule type" value="Genomic_DNA"/>
</dbReference>
<organism evidence="2">
    <name type="scientific">uncultured Rubellimicrobium sp</name>
    <dbReference type="NCBI Taxonomy" id="543078"/>
    <lineage>
        <taxon>Bacteria</taxon>
        <taxon>Pseudomonadati</taxon>
        <taxon>Pseudomonadota</taxon>
        <taxon>Alphaproteobacteria</taxon>
        <taxon>Rhodobacterales</taxon>
        <taxon>Roseobacteraceae</taxon>
        <taxon>Rubellimicrobium</taxon>
        <taxon>environmental samples</taxon>
    </lineage>
</organism>
<evidence type="ECO:0000313" key="2">
    <source>
        <dbReference type="EMBL" id="CAA9404246.1"/>
    </source>
</evidence>
<feature type="region of interest" description="Disordered" evidence="1">
    <location>
        <begin position="82"/>
        <end position="195"/>
    </location>
</feature>
<evidence type="ECO:0000256" key="1">
    <source>
        <dbReference type="SAM" id="MobiDB-lite"/>
    </source>
</evidence>
<feature type="non-terminal residue" evidence="2">
    <location>
        <position position="195"/>
    </location>
</feature>
<feature type="compositionally biased region" description="Basic and acidic residues" evidence="1">
    <location>
        <begin position="143"/>
        <end position="195"/>
    </location>
</feature>
<accession>A0A6J4P9Q0</accession>
<dbReference type="AlphaFoldDB" id="A0A6J4P9Q0"/>
<feature type="non-terminal residue" evidence="2">
    <location>
        <position position="1"/>
    </location>
</feature>
<reference evidence="2" key="1">
    <citation type="submission" date="2020-02" db="EMBL/GenBank/DDBJ databases">
        <authorList>
            <person name="Meier V. D."/>
        </authorList>
    </citation>
    <scope>NUCLEOTIDE SEQUENCE</scope>
    <source>
        <strain evidence="2">AVDCRST_MAG15</strain>
    </source>
</reference>
<gene>
    <name evidence="2" type="ORF">AVDCRST_MAG15-1197</name>
</gene>
<feature type="compositionally biased region" description="Basic and acidic residues" evidence="1">
    <location>
        <begin position="111"/>
        <end position="120"/>
    </location>
</feature>
<feature type="region of interest" description="Disordered" evidence="1">
    <location>
        <begin position="1"/>
        <end position="29"/>
    </location>
</feature>
<sequence length="195" mass="20866">GPSRQHAAQSRLHHRRLGGGAPDRLPDPLDDPHLLQARAAGGGLAAHVVRLRLDAQELLRCPEPAGLLRLLLELGRHRAGLHGAGAADRDPSGLVHGLRAGGQDQGPPDVDAFHQDDAGRGRAGADLPDLHPPRPAGYPHRPRGGDHAHQPADHRLDALHLLPRDPGRNPRGRADGRRDALERDPVRAHADGDPR</sequence>